<gene>
    <name evidence="2" type="ORF">NK118_11635</name>
</gene>
<dbReference type="Proteomes" id="UP001523565">
    <property type="component" value="Unassembled WGS sequence"/>
</dbReference>
<feature type="region of interest" description="Disordered" evidence="1">
    <location>
        <begin position="137"/>
        <end position="166"/>
    </location>
</feature>
<dbReference type="RefSeq" id="WP_262069782.1">
    <property type="nucleotide sequence ID" value="NZ_JAMXOC010000019.1"/>
</dbReference>
<accession>A0ABT1EK43</accession>
<keyword evidence="3" id="KW-1185">Reference proteome</keyword>
<sequence>MISYREKQLLMAQKMLQDESISSLEEAGKIVKDMKVGKKTEYILPERELIANFEELANLAESKGYSTYVRVEDILSSEEIAEIDRRKKEIDDQFKKKTGITNKKDLSFLAIAIALHVAKGLIFPIVAEKVGYGEGADKGARVDHDDKSMQNSVKKEKEKFRDKNKEKRGTGDWIELIFKTPAYDAMNGTANLGLEGKYHRLHTLGHDPILGWVFGTANILTDVMTLDDFRSFEVDRIPVLKVNQERPISTLNMFGDSINIVKDDPFYLIAALFAQAMHIKSDKDTKLGLPVPIIQALSNEKIKEFAGKLYKEYGYDFNCLARDAGVIAGSAAISIFFNLIISLTHSLFYDEKKDHSLDLYKVRTKKILLISNTIGSASNIIYAGITQNPKSLDIGGLLVTISRLFLDIRFITKIKQEFIEAEVNKNFEDELEKLNIEI</sequence>
<protein>
    <recommendedName>
        <fullName evidence="4">DUF697 domain-containing protein</fullName>
    </recommendedName>
</protein>
<evidence type="ECO:0000256" key="1">
    <source>
        <dbReference type="SAM" id="MobiDB-lite"/>
    </source>
</evidence>
<name>A0ABT1EK43_9FIRM</name>
<evidence type="ECO:0000313" key="2">
    <source>
        <dbReference type="EMBL" id="MCP1110901.1"/>
    </source>
</evidence>
<proteinExistence type="predicted"/>
<evidence type="ECO:0000313" key="3">
    <source>
        <dbReference type="Proteomes" id="UP001523565"/>
    </source>
</evidence>
<organism evidence="2 3">
    <name type="scientific">Ohessyouella blattaphilus</name>
    <dbReference type="NCBI Taxonomy" id="2949333"/>
    <lineage>
        <taxon>Bacteria</taxon>
        <taxon>Bacillati</taxon>
        <taxon>Bacillota</taxon>
        <taxon>Clostridia</taxon>
        <taxon>Lachnospirales</taxon>
        <taxon>Lachnospiraceae</taxon>
        <taxon>Ohessyouella</taxon>
    </lineage>
</organism>
<evidence type="ECO:0008006" key="4">
    <source>
        <dbReference type="Google" id="ProtNLM"/>
    </source>
</evidence>
<reference evidence="2 3" key="1">
    <citation type="journal article" date="2022" name="Genome Biol. Evol.">
        <title>Host diet, physiology and behaviors set the stage for Lachnospiraceae cladogenesis.</title>
        <authorList>
            <person name="Vera-Ponce De Leon A."/>
            <person name="Schneider M."/>
            <person name="Jahnes B.C."/>
            <person name="Sadowski V."/>
            <person name="Camuy-Velez L.A."/>
            <person name="Duan J."/>
            <person name="Sabree Z.L."/>
        </authorList>
    </citation>
    <scope>NUCLEOTIDE SEQUENCE [LARGE SCALE GENOMIC DNA]</scope>
    <source>
        <strain evidence="2 3">PAL227</strain>
    </source>
</reference>
<comment type="caution">
    <text evidence="2">The sequence shown here is derived from an EMBL/GenBank/DDBJ whole genome shotgun (WGS) entry which is preliminary data.</text>
</comment>
<dbReference type="EMBL" id="JAMZFV010000019">
    <property type="protein sequence ID" value="MCP1110901.1"/>
    <property type="molecule type" value="Genomic_DNA"/>
</dbReference>